<dbReference type="AlphaFoldDB" id="A0A1B7N428"/>
<evidence type="ECO:0000313" key="15">
    <source>
        <dbReference type="Proteomes" id="UP000092154"/>
    </source>
</evidence>
<dbReference type="Pfam" id="PF03051">
    <property type="entry name" value="Peptidase_C1_2"/>
    <property type="match status" value="1"/>
</dbReference>
<name>A0A1B7N428_9AGAM</name>
<dbReference type="GO" id="GO:0004197">
    <property type="term" value="F:cysteine-type endopeptidase activity"/>
    <property type="evidence" value="ECO:0007669"/>
    <property type="project" value="UniProtKB-EC"/>
</dbReference>
<dbReference type="EC" id="3.4.22.40" evidence="2"/>
<dbReference type="PANTHER" id="PTHR10363">
    <property type="entry name" value="BLEOMYCIN HYDROLASE"/>
    <property type="match status" value="1"/>
</dbReference>
<evidence type="ECO:0000256" key="4">
    <source>
        <dbReference type="ARBA" id="ARBA00022670"/>
    </source>
</evidence>
<evidence type="ECO:0000256" key="11">
    <source>
        <dbReference type="ARBA" id="ARBA00031859"/>
    </source>
</evidence>
<proteinExistence type="predicted"/>
<evidence type="ECO:0000256" key="12">
    <source>
        <dbReference type="ARBA" id="ARBA00032353"/>
    </source>
</evidence>
<dbReference type="OrthoDB" id="2666448at2759"/>
<keyword evidence="15" id="KW-1185">Reference proteome</keyword>
<dbReference type="GO" id="GO:0070005">
    <property type="term" value="F:cysteine-type aminopeptidase activity"/>
    <property type="evidence" value="ECO:0007669"/>
    <property type="project" value="InterPro"/>
</dbReference>
<dbReference type="GO" id="GO:0043418">
    <property type="term" value="P:homocysteine catabolic process"/>
    <property type="evidence" value="ECO:0007669"/>
    <property type="project" value="TreeGrafter"/>
</dbReference>
<protein>
    <recommendedName>
        <fullName evidence="3">Cysteine proteinase 1, mitochondrial</fullName>
        <ecNumber evidence="2">3.4.22.40</ecNumber>
    </recommendedName>
    <alternativeName>
        <fullName evidence="9">Bleomycin hydrolase</fullName>
    </alternativeName>
    <alternativeName>
        <fullName evidence="12">Homocysteine-thiolactonase</fullName>
    </alternativeName>
    <alternativeName>
        <fullName evidence="10">Leucine aminopeptidase 3</fullName>
    </alternativeName>
    <alternativeName>
        <fullName evidence="11">Y3</fullName>
    </alternativeName>
</protein>
<evidence type="ECO:0000256" key="2">
    <source>
        <dbReference type="ARBA" id="ARBA00012465"/>
    </source>
</evidence>
<dbReference type="InterPro" id="IPR004134">
    <property type="entry name" value="Peptidase_C1B"/>
</dbReference>
<dbReference type="SUPFAM" id="SSF54001">
    <property type="entry name" value="Cysteine proteinases"/>
    <property type="match status" value="1"/>
</dbReference>
<evidence type="ECO:0000256" key="8">
    <source>
        <dbReference type="ARBA" id="ARBA00026080"/>
    </source>
</evidence>
<keyword evidence="4" id="KW-0645">Protease</keyword>
<feature type="compositionally biased region" description="Low complexity" evidence="13">
    <location>
        <begin position="30"/>
        <end position="41"/>
    </location>
</feature>
<dbReference type="InterPro" id="IPR038765">
    <property type="entry name" value="Papain-like_cys_pep_sf"/>
</dbReference>
<dbReference type="Proteomes" id="UP000092154">
    <property type="component" value="Unassembled WGS sequence"/>
</dbReference>
<comment type="catalytic activity">
    <reaction evidence="1">
        <text>Inactivates bleomycin B2 (a cytotoxic glycometallopeptide) by hydrolysis of a carboxyamide bond of beta-aminoalanine, but also shows general aminopeptidase activity. The specificity varies somewhat with source, but amino acid arylamides of Met, Leu and Ala are preferred.</text>
        <dbReference type="EC" id="3.4.22.40"/>
    </reaction>
</comment>
<organism evidence="14 15">
    <name type="scientific">Rhizopogon vinicolor AM-OR11-026</name>
    <dbReference type="NCBI Taxonomy" id="1314800"/>
    <lineage>
        <taxon>Eukaryota</taxon>
        <taxon>Fungi</taxon>
        <taxon>Dikarya</taxon>
        <taxon>Basidiomycota</taxon>
        <taxon>Agaricomycotina</taxon>
        <taxon>Agaricomycetes</taxon>
        <taxon>Agaricomycetidae</taxon>
        <taxon>Boletales</taxon>
        <taxon>Suillineae</taxon>
        <taxon>Rhizopogonaceae</taxon>
        <taxon>Rhizopogon</taxon>
    </lineage>
</organism>
<evidence type="ECO:0000256" key="1">
    <source>
        <dbReference type="ARBA" id="ARBA00000423"/>
    </source>
</evidence>
<sequence length="551" mass="61959">MGSTVSKLPPRVEDTQASSNPVDEKGFFRTQTPTTQTPLTTDGSISLPNVDTWESAASADPKIQLARTILAHSDIKSTLTSRAAAVAIPHIFNNEVEFKSGPVTNQKSSGRCWLFATTNVIRYEVMRKLKLKEFQLSQSYLFFWDKLNKSNYYLELSIENADLPVDDRLVNFLANDPISDGGQWDMVVNLLETYGLVPQPVYPESYHSSNSSPINNLLKMKLREHALTLRALSASLRADPSISPESAISTLRARKEELMQEVYTIMSATLGVPPKPDATFTWEYYTEDGKYAKWEGTPVQFYKAFTTKYSPAESFSLINDPRNDYGKLYTVDKLGNIWGGRPVLYVNSEIDELKQAIVRSIKAGQPVFFGCDVGQFSNTGKDVGIMDIDYFEYEQAFNVTLGLTKAQRLQTNESAMTHAMVISAVHVDETTGRAVRFKVENSWGDESGVKGFNVMSEKWFDQFVYQVVVHRSLATKEQVKVFESGEKVVLPAWDPMGALAVRDIPHDLFTCLFVDRRVAVVLLLNFEFLLLSTFHVPYLEVDGFPPFVAVW</sequence>
<dbReference type="EMBL" id="KV448244">
    <property type="protein sequence ID" value="OAX39571.1"/>
    <property type="molecule type" value="Genomic_DNA"/>
</dbReference>
<evidence type="ECO:0000256" key="10">
    <source>
        <dbReference type="ARBA" id="ARBA00031564"/>
    </source>
</evidence>
<keyword evidence="5 14" id="KW-0378">Hydrolase</keyword>
<evidence type="ECO:0000256" key="7">
    <source>
        <dbReference type="ARBA" id="ARBA00025347"/>
    </source>
</evidence>
<dbReference type="CDD" id="cd00585">
    <property type="entry name" value="Peptidase_C1B"/>
    <property type="match status" value="1"/>
</dbReference>
<evidence type="ECO:0000256" key="3">
    <source>
        <dbReference type="ARBA" id="ARBA00016900"/>
    </source>
</evidence>
<feature type="region of interest" description="Disordered" evidence="13">
    <location>
        <begin position="1"/>
        <end position="45"/>
    </location>
</feature>
<comment type="subunit">
    <text evidence="8">Homohexamer. Binds to nucleic acids. Binds single-stranded DNA and RNA with higher affinity than double-stranded DNA.</text>
</comment>
<gene>
    <name evidence="14" type="ORF">K503DRAFT_865294</name>
</gene>
<accession>A0A1B7N428</accession>
<dbReference type="InterPro" id="IPR000169">
    <property type="entry name" value="Pept_cys_AS"/>
</dbReference>
<dbReference type="GO" id="GO:0006508">
    <property type="term" value="P:proteolysis"/>
    <property type="evidence" value="ECO:0007669"/>
    <property type="project" value="UniProtKB-KW"/>
</dbReference>
<evidence type="ECO:0000256" key="13">
    <source>
        <dbReference type="SAM" id="MobiDB-lite"/>
    </source>
</evidence>
<dbReference type="STRING" id="1314800.A0A1B7N428"/>
<dbReference type="InParanoid" id="A0A1B7N428"/>
<evidence type="ECO:0000256" key="5">
    <source>
        <dbReference type="ARBA" id="ARBA00022801"/>
    </source>
</evidence>
<reference evidence="14 15" key="1">
    <citation type="submission" date="2016-06" db="EMBL/GenBank/DDBJ databases">
        <title>Comparative genomics of the ectomycorrhizal sister species Rhizopogon vinicolor and Rhizopogon vesiculosus (Basidiomycota: Boletales) reveals a divergence of the mating type B locus.</title>
        <authorList>
            <consortium name="DOE Joint Genome Institute"/>
            <person name="Mujic A.B."/>
            <person name="Kuo A."/>
            <person name="Tritt A."/>
            <person name="Lipzen A."/>
            <person name="Chen C."/>
            <person name="Johnson J."/>
            <person name="Sharma A."/>
            <person name="Barry K."/>
            <person name="Grigoriev I.V."/>
            <person name="Spatafora J.W."/>
        </authorList>
    </citation>
    <scope>NUCLEOTIDE SEQUENCE [LARGE SCALE GENOMIC DNA]</scope>
    <source>
        <strain evidence="14 15">AM-OR11-026</strain>
    </source>
</reference>
<evidence type="ECO:0000256" key="6">
    <source>
        <dbReference type="ARBA" id="ARBA00022807"/>
    </source>
</evidence>
<dbReference type="Gene3D" id="3.90.70.10">
    <property type="entry name" value="Cysteine proteinases"/>
    <property type="match status" value="1"/>
</dbReference>
<dbReference type="PROSITE" id="PS00139">
    <property type="entry name" value="THIOL_PROTEASE_CYS"/>
    <property type="match status" value="1"/>
</dbReference>
<evidence type="ECO:0000256" key="9">
    <source>
        <dbReference type="ARBA" id="ARBA00030627"/>
    </source>
</evidence>
<dbReference type="PANTHER" id="PTHR10363:SF2">
    <property type="entry name" value="BLEOMYCIN HYDROLASE"/>
    <property type="match status" value="1"/>
</dbReference>
<dbReference type="GO" id="GO:0005737">
    <property type="term" value="C:cytoplasm"/>
    <property type="evidence" value="ECO:0007669"/>
    <property type="project" value="TreeGrafter"/>
</dbReference>
<comment type="function">
    <text evidence="7">The normal physiological role of the enzyme is unknown, but it is not essential for the viability of yeast cells. Has aminopeptidase activity, shortening substrate peptides sequentially by 1 amino acid. Has bleomycin hydrolase activity, which can protect the cell from the toxic effects of bleomycin. Has homocysteine-thiolactonase activity, protecting the cell against homocysteine toxicity. Acts as a repressor in the GAL4 regulatory system, but this does not require either the peptidase or nucleic acid-binding activities.</text>
</comment>
<dbReference type="GO" id="GO:0009636">
    <property type="term" value="P:response to toxic substance"/>
    <property type="evidence" value="ECO:0007669"/>
    <property type="project" value="TreeGrafter"/>
</dbReference>
<evidence type="ECO:0000313" key="14">
    <source>
        <dbReference type="EMBL" id="OAX39571.1"/>
    </source>
</evidence>
<keyword evidence="6" id="KW-0788">Thiol protease</keyword>